<protein>
    <submittedName>
        <fullName evidence="5">ArsR/SmtB family transcription factor</fullName>
    </submittedName>
</protein>
<reference evidence="6" key="1">
    <citation type="journal article" date="2019" name="Int. J. Syst. Evol. Microbiol.">
        <title>The Global Catalogue of Microorganisms (GCM) 10K type strain sequencing project: providing services to taxonomists for standard genome sequencing and annotation.</title>
        <authorList>
            <consortium name="The Broad Institute Genomics Platform"/>
            <consortium name="The Broad Institute Genome Sequencing Center for Infectious Disease"/>
            <person name="Wu L."/>
            <person name="Ma J."/>
        </authorList>
    </citation>
    <scope>NUCLEOTIDE SEQUENCE [LARGE SCALE GENOMIC DNA]</scope>
    <source>
        <strain evidence="6">JCM 31696</strain>
    </source>
</reference>
<dbReference type="EMBL" id="JBHTIR010002510">
    <property type="protein sequence ID" value="MFD0853873.1"/>
    <property type="molecule type" value="Genomic_DNA"/>
</dbReference>
<dbReference type="PRINTS" id="PR00778">
    <property type="entry name" value="HTHARSR"/>
</dbReference>
<dbReference type="SMART" id="SM00418">
    <property type="entry name" value="HTH_ARSR"/>
    <property type="match status" value="1"/>
</dbReference>
<evidence type="ECO:0000256" key="1">
    <source>
        <dbReference type="ARBA" id="ARBA00023015"/>
    </source>
</evidence>
<comment type="caution">
    <text evidence="5">The sequence shown here is derived from an EMBL/GenBank/DDBJ whole genome shotgun (WGS) entry which is preliminary data.</text>
</comment>
<dbReference type="Pfam" id="PF12840">
    <property type="entry name" value="HTH_20"/>
    <property type="match status" value="1"/>
</dbReference>
<keyword evidence="2" id="KW-0238">DNA-binding</keyword>
<dbReference type="InterPro" id="IPR036388">
    <property type="entry name" value="WH-like_DNA-bd_sf"/>
</dbReference>
<dbReference type="InterPro" id="IPR011991">
    <property type="entry name" value="ArsR-like_HTH"/>
</dbReference>
<proteinExistence type="predicted"/>
<dbReference type="InterPro" id="IPR001845">
    <property type="entry name" value="HTH_ArsR_DNA-bd_dom"/>
</dbReference>
<name>A0ABW3CH93_9ACTN</name>
<dbReference type="InterPro" id="IPR051081">
    <property type="entry name" value="HTH_MetalResp_TranReg"/>
</dbReference>
<feature type="domain" description="HTH arsR-type" evidence="4">
    <location>
        <begin position="1"/>
        <end position="84"/>
    </location>
</feature>
<keyword evidence="3" id="KW-0804">Transcription</keyword>
<dbReference type="Gene3D" id="1.10.10.10">
    <property type="entry name" value="Winged helix-like DNA-binding domain superfamily/Winged helix DNA-binding domain"/>
    <property type="match status" value="1"/>
</dbReference>
<organism evidence="5 6">
    <name type="scientific">Actinomadura adrarensis</name>
    <dbReference type="NCBI Taxonomy" id="1819600"/>
    <lineage>
        <taxon>Bacteria</taxon>
        <taxon>Bacillati</taxon>
        <taxon>Actinomycetota</taxon>
        <taxon>Actinomycetes</taxon>
        <taxon>Streptosporangiales</taxon>
        <taxon>Thermomonosporaceae</taxon>
        <taxon>Actinomadura</taxon>
    </lineage>
</organism>
<keyword evidence="6" id="KW-1185">Reference proteome</keyword>
<dbReference type="PROSITE" id="PS50987">
    <property type="entry name" value="HTH_ARSR_2"/>
    <property type="match status" value="1"/>
</dbReference>
<gene>
    <name evidence="5" type="ORF">ACFQ07_16665</name>
</gene>
<evidence type="ECO:0000256" key="2">
    <source>
        <dbReference type="ARBA" id="ARBA00023125"/>
    </source>
</evidence>
<sequence>ALAEPRRRAILSLIAAEELPAGRIAERFDVTRSAVSQHLQILKDAGLISERRQGTRRYYRASEAALVELRAFLEGLWHQSFEMARDALEERPPSGRDAASAG</sequence>
<dbReference type="NCBIfam" id="NF033788">
    <property type="entry name" value="HTH_metalloreg"/>
    <property type="match status" value="1"/>
</dbReference>
<evidence type="ECO:0000259" key="4">
    <source>
        <dbReference type="PROSITE" id="PS50987"/>
    </source>
</evidence>
<dbReference type="PANTHER" id="PTHR33154:SF33">
    <property type="entry name" value="TRANSCRIPTIONAL REPRESSOR SDPR"/>
    <property type="match status" value="1"/>
</dbReference>
<dbReference type="PANTHER" id="PTHR33154">
    <property type="entry name" value="TRANSCRIPTIONAL REGULATOR, ARSR FAMILY"/>
    <property type="match status" value="1"/>
</dbReference>
<accession>A0ABW3CH93</accession>
<evidence type="ECO:0000313" key="5">
    <source>
        <dbReference type="EMBL" id="MFD0853873.1"/>
    </source>
</evidence>
<dbReference type="Proteomes" id="UP001597083">
    <property type="component" value="Unassembled WGS sequence"/>
</dbReference>
<dbReference type="CDD" id="cd00090">
    <property type="entry name" value="HTH_ARSR"/>
    <property type="match status" value="1"/>
</dbReference>
<evidence type="ECO:0000313" key="6">
    <source>
        <dbReference type="Proteomes" id="UP001597083"/>
    </source>
</evidence>
<dbReference type="SUPFAM" id="SSF46785">
    <property type="entry name" value="Winged helix' DNA-binding domain"/>
    <property type="match status" value="1"/>
</dbReference>
<evidence type="ECO:0000256" key="3">
    <source>
        <dbReference type="ARBA" id="ARBA00023163"/>
    </source>
</evidence>
<feature type="non-terminal residue" evidence="5">
    <location>
        <position position="1"/>
    </location>
</feature>
<dbReference type="InterPro" id="IPR036390">
    <property type="entry name" value="WH_DNA-bd_sf"/>
</dbReference>
<keyword evidence="1" id="KW-0805">Transcription regulation</keyword>